<dbReference type="Gene3D" id="2.40.128.110">
    <property type="entry name" value="Lipid/polyisoprenoid-binding, YceI-like"/>
    <property type="match status" value="1"/>
</dbReference>
<evidence type="ECO:0000256" key="1">
    <source>
        <dbReference type="SAM" id="SignalP"/>
    </source>
</evidence>
<protein>
    <submittedName>
        <fullName evidence="3">YceI family protein</fullName>
    </submittedName>
</protein>
<dbReference type="InterPro" id="IPR036761">
    <property type="entry name" value="TTHA0802/YceI-like_sf"/>
</dbReference>
<comment type="caution">
    <text evidence="3">The sequence shown here is derived from an EMBL/GenBank/DDBJ whole genome shotgun (WGS) entry which is preliminary data.</text>
</comment>
<dbReference type="SMART" id="SM00867">
    <property type="entry name" value="YceI"/>
    <property type="match status" value="1"/>
</dbReference>
<keyword evidence="1" id="KW-0732">Signal</keyword>
<proteinExistence type="predicted"/>
<evidence type="ECO:0000313" key="4">
    <source>
        <dbReference type="Proteomes" id="UP001607157"/>
    </source>
</evidence>
<feature type="domain" description="Lipid/polyisoprenoid-binding YceI-like" evidence="2">
    <location>
        <begin position="26"/>
        <end position="190"/>
    </location>
</feature>
<keyword evidence="4" id="KW-1185">Reference proteome</keyword>
<reference evidence="3 4" key="1">
    <citation type="submission" date="2024-10" db="EMBL/GenBank/DDBJ databases">
        <authorList>
            <person name="Yang X.-N."/>
        </authorList>
    </citation>
    <scope>NUCLEOTIDE SEQUENCE [LARGE SCALE GENOMIC DNA]</scope>
    <source>
        <strain evidence="3 4">CAU 1059</strain>
    </source>
</reference>
<dbReference type="EMBL" id="JBIHMM010000002">
    <property type="protein sequence ID" value="MFH0253994.1"/>
    <property type="molecule type" value="Genomic_DNA"/>
</dbReference>
<dbReference type="PANTHER" id="PTHR34406:SF1">
    <property type="entry name" value="PROTEIN YCEI"/>
    <property type="match status" value="1"/>
</dbReference>
<feature type="chain" id="PRO_5047503453" evidence="1">
    <location>
        <begin position="23"/>
        <end position="193"/>
    </location>
</feature>
<evidence type="ECO:0000259" key="2">
    <source>
        <dbReference type="SMART" id="SM00867"/>
    </source>
</evidence>
<dbReference type="RefSeq" id="WP_377170762.1">
    <property type="nucleotide sequence ID" value="NZ_JBHTJC010000002.1"/>
</dbReference>
<dbReference type="Proteomes" id="UP001607157">
    <property type="component" value="Unassembled WGS sequence"/>
</dbReference>
<name>A0ABW7I745_9RHOB</name>
<sequence length="193" mass="20825">MKASLFAAAATAAALGATAASAEPVAYTLDPSHSQVMFTYDHLGYSTTYNMFAGWEGQIMFDKENPANSSVEVSIPLKSLYTGWEARFEHFMKDDFFGAEDGDLVTFKSTAIEVTGDDTAIITGDLTMNGITKSVQLETELNLDGQHPMQNKAWLGFDAETKILRSDFGVGAFAPNVSDELDVEISIEAGIAE</sequence>
<accession>A0ABW7I745</accession>
<dbReference type="PANTHER" id="PTHR34406">
    <property type="entry name" value="PROTEIN YCEI"/>
    <property type="match status" value="1"/>
</dbReference>
<dbReference type="SUPFAM" id="SSF101874">
    <property type="entry name" value="YceI-like"/>
    <property type="match status" value="1"/>
</dbReference>
<gene>
    <name evidence="3" type="ORF">ACGRVM_08820</name>
</gene>
<dbReference type="InterPro" id="IPR007372">
    <property type="entry name" value="Lipid/polyisoprenoid-bd_YceI"/>
</dbReference>
<dbReference type="Pfam" id="PF04264">
    <property type="entry name" value="YceI"/>
    <property type="match status" value="1"/>
</dbReference>
<evidence type="ECO:0000313" key="3">
    <source>
        <dbReference type="EMBL" id="MFH0253994.1"/>
    </source>
</evidence>
<feature type="signal peptide" evidence="1">
    <location>
        <begin position="1"/>
        <end position="22"/>
    </location>
</feature>
<organism evidence="3 4">
    <name type="scientific">Roseovarius aquimarinus</name>
    <dbReference type="NCBI Taxonomy" id="1229156"/>
    <lineage>
        <taxon>Bacteria</taxon>
        <taxon>Pseudomonadati</taxon>
        <taxon>Pseudomonadota</taxon>
        <taxon>Alphaproteobacteria</taxon>
        <taxon>Rhodobacterales</taxon>
        <taxon>Roseobacteraceae</taxon>
        <taxon>Roseovarius</taxon>
    </lineage>
</organism>